<dbReference type="Proteomes" id="UP001240749">
    <property type="component" value="Segment"/>
</dbReference>
<evidence type="ECO:0000313" key="3">
    <source>
        <dbReference type="Proteomes" id="UP001240749"/>
    </source>
</evidence>
<sequence length="106" mass="12209">MNLYELKEAEGLVDVAGLSAGGWEWSEIRVYYKPDARRFFWRSESGCSCNYFGDFDDYTLGDFQDGDREAAIQALKGLSHYDGDPGRDDVEREAAKIRNFKYEETQ</sequence>
<keyword evidence="3" id="KW-1185">Reference proteome</keyword>
<accession>A0AA49EQZ5</accession>
<dbReference type="EMBL" id="OQ709216">
    <property type="protein sequence ID" value="WGH21380.1"/>
    <property type="molecule type" value="Genomic_DNA"/>
</dbReference>
<evidence type="ECO:0000259" key="1">
    <source>
        <dbReference type="Pfam" id="PF24459"/>
    </source>
</evidence>
<organism evidence="2 3">
    <name type="scientific">Arthrobacter phage Emotion</name>
    <dbReference type="NCBI Taxonomy" id="3038361"/>
    <lineage>
        <taxon>Viruses</taxon>
        <taxon>Duplodnaviria</taxon>
        <taxon>Heunggongvirae</taxon>
        <taxon>Uroviricota</taxon>
        <taxon>Caudoviricetes</taxon>
        <taxon>Casidaviridae</taxon>
        <taxon>Emotionvirus</taxon>
        <taxon>Emotionvirus emotion</taxon>
    </lineage>
</organism>
<dbReference type="InterPro" id="IPR055996">
    <property type="entry name" value="DUF7574"/>
</dbReference>
<proteinExistence type="predicted"/>
<dbReference type="Pfam" id="PF24459">
    <property type="entry name" value="DUF7574"/>
    <property type="match status" value="1"/>
</dbReference>
<name>A0AA49EQZ5_9CAUD</name>
<feature type="domain" description="DUF7574" evidence="1">
    <location>
        <begin position="1"/>
        <end position="61"/>
    </location>
</feature>
<protein>
    <recommendedName>
        <fullName evidence="1">DUF7574 domain-containing protein</fullName>
    </recommendedName>
</protein>
<evidence type="ECO:0000313" key="2">
    <source>
        <dbReference type="EMBL" id="WGH21380.1"/>
    </source>
</evidence>
<reference evidence="2" key="1">
    <citation type="submission" date="2023-03" db="EMBL/GenBank/DDBJ databases">
        <authorList>
            <person name="Barcik Weissman S.N."/>
            <person name="Chang S."/>
            <person name="Chen D.A."/>
            <person name="Chew B."/>
            <person name="De Jesus J.L."/>
            <person name="Han M.T."/>
            <person name="Hsu T.-Y."/>
            <person name="Rivera W."/>
            <person name="Vu T.L."/>
            <person name="Garza D.R."/>
            <person name="Stephenson J.C."/>
            <person name="Zorawik M."/>
            <person name="Reddi K."/>
            <person name="Freise A.C."/>
            <person name="Furlong K.P."/>
            <person name="Rudner A.D."/>
            <person name="Beyer A.R."/>
            <person name="Chong R.A."/>
            <person name="Edgington N.P."/>
            <person name="Garcia Costas A.M."/>
            <person name="Gibb B.P."/>
            <person name="Klyczek K.K."/>
            <person name="Swerdlow S.J."/>
            <person name="Russell D.A."/>
            <person name="Jacobs-Sera D."/>
            <person name="Hatfull G.F."/>
        </authorList>
    </citation>
    <scope>NUCLEOTIDE SEQUENCE</scope>
</reference>
<gene>
    <name evidence="2" type="primary">31</name>
    <name evidence="2" type="ORF">SEA_EMOTION_31</name>
</gene>